<dbReference type="OrthoDB" id="2505141at2759"/>
<protein>
    <submittedName>
        <fullName evidence="1">Uncharacterized protein</fullName>
    </submittedName>
</protein>
<keyword evidence="2" id="KW-1185">Reference proteome</keyword>
<organism evidence="1 2">
    <name type="scientific">Austropuccinia psidii MF-1</name>
    <dbReference type="NCBI Taxonomy" id="1389203"/>
    <lineage>
        <taxon>Eukaryota</taxon>
        <taxon>Fungi</taxon>
        <taxon>Dikarya</taxon>
        <taxon>Basidiomycota</taxon>
        <taxon>Pucciniomycotina</taxon>
        <taxon>Pucciniomycetes</taxon>
        <taxon>Pucciniales</taxon>
        <taxon>Sphaerophragmiaceae</taxon>
        <taxon>Austropuccinia</taxon>
    </lineage>
</organism>
<dbReference type="EMBL" id="AVOT02002227">
    <property type="protein sequence ID" value="MBW0469581.1"/>
    <property type="molecule type" value="Genomic_DNA"/>
</dbReference>
<dbReference type="Proteomes" id="UP000765509">
    <property type="component" value="Unassembled WGS sequence"/>
</dbReference>
<name>A0A9Q3BRK3_9BASI</name>
<sequence length="156" mass="18182">MKKHTELLKHLQKKVSTLKEYRNLPYDGPVLQNYITEHNYLTWRFGFKVSINKIRFGNVAHILDSESEEFHKGRILLVDWLDDVRTHDDGVERLGEILMNWNSNHLKRTNEFSFIMISDILGLGAYCKRPAWALGCSDSTIIACPINKLVGLKYFE</sequence>
<accession>A0A9Q3BRK3</accession>
<evidence type="ECO:0000313" key="2">
    <source>
        <dbReference type="Proteomes" id="UP000765509"/>
    </source>
</evidence>
<dbReference type="AlphaFoldDB" id="A0A9Q3BRK3"/>
<evidence type="ECO:0000313" key="1">
    <source>
        <dbReference type="EMBL" id="MBW0469581.1"/>
    </source>
</evidence>
<comment type="caution">
    <text evidence="1">The sequence shown here is derived from an EMBL/GenBank/DDBJ whole genome shotgun (WGS) entry which is preliminary data.</text>
</comment>
<gene>
    <name evidence="1" type="ORF">O181_009296</name>
</gene>
<proteinExistence type="predicted"/>
<reference evidence="1" key="1">
    <citation type="submission" date="2021-03" db="EMBL/GenBank/DDBJ databases">
        <title>Draft genome sequence of rust myrtle Austropuccinia psidii MF-1, a brazilian biotype.</title>
        <authorList>
            <person name="Quecine M.C."/>
            <person name="Pachon D.M.R."/>
            <person name="Bonatelli M.L."/>
            <person name="Correr F.H."/>
            <person name="Franceschini L.M."/>
            <person name="Leite T.F."/>
            <person name="Margarido G.R.A."/>
            <person name="Almeida C.A."/>
            <person name="Ferrarezi J.A."/>
            <person name="Labate C.A."/>
        </authorList>
    </citation>
    <scope>NUCLEOTIDE SEQUENCE</scope>
    <source>
        <strain evidence="1">MF-1</strain>
    </source>
</reference>